<dbReference type="PROSITE" id="PS00211">
    <property type="entry name" value="ABC_TRANSPORTER_1"/>
    <property type="match status" value="1"/>
</dbReference>
<dbReference type="SUPFAM" id="SSF52540">
    <property type="entry name" value="P-loop containing nucleoside triphosphate hydrolases"/>
    <property type="match status" value="2"/>
</dbReference>
<keyword evidence="5" id="KW-0547">Nucleotide-binding</keyword>
<dbReference type="PANTHER" id="PTHR43790">
    <property type="entry name" value="CARBOHYDRATE TRANSPORT ATP-BINDING PROTEIN MG119-RELATED"/>
    <property type="match status" value="1"/>
</dbReference>
<dbReference type="Gene3D" id="3.40.50.300">
    <property type="entry name" value="P-loop containing nucleotide triphosphate hydrolases"/>
    <property type="match status" value="2"/>
</dbReference>
<gene>
    <name evidence="10" type="ORF">ADIAG_03227</name>
</gene>
<dbReference type="InterPro" id="IPR050107">
    <property type="entry name" value="ABC_carbohydrate_import_ATPase"/>
</dbReference>
<evidence type="ECO:0000256" key="3">
    <source>
        <dbReference type="ARBA" id="ARBA00022597"/>
    </source>
</evidence>
<dbReference type="Pfam" id="PF00005">
    <property type="entry name" value="ABC_tran"/>
    <property type="match status" value="2"/>
</dbReference>
<keyword evidence="6" id="KW-0067">ATP-binding</keyword>
<keyword evidence="1" id="KW-0813">Transport</keyword>
<keyword evidence="2" id="KW-1003">Cell membrane</keyword>
<evidence type="ECO:0000256" key="8">
    <source>
        <dbReference type="ARBA" id="ARBA00023136"/>
    </source>
</evidence>
<evidence type="ECO:0000256" key="2">
    <source>
        <dbReference type="ARBA" id="ARBA00022475"/>
    </source>
</evidence>
<dbReference type="InterPro" id="IPR003439">
    <property type="entry name" value="ABC_transporter-like_ATP-bd"/>
</dbReference>
<dbReference type="CDD" id="cd03216">
    <property type="entry name" value="ABC_Carb_Monos_I"/>
    <property type="match status" value="1"/>
</dbReference>
<keyword evidence="11" id="KW-1185">Reference proteome</keyword>
<dbReference type="eggNOG" id="COG1129">
    <property type="taxonomic scope" value="Bacteria"/>
</dbReference>
<dbReference type="InterPro" id="IPR017871">
    <property type="entry name" value="ABC_transporter-like_CS"/>
</dbReference>
<feature type="domain" description="ABC transporter" evidence="9">
    <location>
        <begin position="22"/>
        <end position="264"/>
    </location>
</feature>
<dbReference type="PATRIC" id="fig|1276920.7.peg.3233"/>
<evidence type="ECO:0000256" key="6">
    <source>
        <dbReference type="ARBA" id="ARBA00022840"/>
    </source>
</evidence>
<dbReference type="SMART" id="SM00382">
    <property type="entry name" value="AAA"/>
    <property type="match status" value="2"/>
</dbReference>
<dbReference type="InterPro" id="IPR003593">
    <property type="entry name" value="AAA+_ATPase"/>
</dbReference>
<dbReference type="EMBL" id="AOCK01000010">
    <property type="protein sequence ID" value="EMQ97432.1"/>
    <property type="molecule type" value="Genomic_DNA"/>
</dbReference>
<reference evidence="10 11" key="1">
    <citation type="journal article" date="2013" name="Genome Announc.">
        <title>Draft Genome Sequence of Arthrobacter gangotriensis Strain Lz1yT, Isolated from a Penguin Rookery Soil Sample Collected in Antarctica, near the Indian Station Dakshin Gangotri.</title>
        <authorList>
            <person name="Shivaji S."/>
            <person name="Ara S."/>
            <person name="Bandi S."/>
            <person name="Singh A."/>
            <person name="Kumar Pinnaka A."/>
        </authorList>
    </citation>
    <scope>NUCLEOTIDE SEQUENCE [LARGE SCALE GENOMIC DNA]</scope>
    <source>
        <strain evidence="10 11">Lz1y</strain>
    </source>
</reference>
<evidence type="ECO:0000256" key="7">
    <source>
        <dbReference type="ARBA" id="ARBA00022967"/>
    </source>
</evidence>
<keyword evidence="3" id="KW-0762">Sugar transport</keyword>
<dbReference type="STRING" id="1276920.ADIAG_03227"/>
<dbReference type="AlphaFoldDB" id="M7MM75"/>
<keyword evidence="8" id="KW-0472">Membrane</keyword>
<evidence type="ECO:0000256" key="1">
    <source>
        <dbReference type="ARBA" id="ARBA00022448"/>
    </source>
</evidence>
<dbReference type="InterPro" id="IPR027417">
    <property type="entry name" value="P-loop_NTPase"/>
</dbReference>
<dbReference type="Proteomes" id="UP000012015">
    <property type="component" value="Unassembled WGS sequence"/>
</dbReference>
<keyword evidence="7" id="KW-1278">Translocase</keyword>
<organism evidence="10 11">
    <name type="scientific">Paeniglutamicibacter gangotriensis Lz1y</name>
    <dbReference type="NCBI Taxonomy" id="1276920"/>
    <lineage>
        <taxon>Bacteria</taxon>
        <taxon>Bacillati</taxon>
        <taxon>Actinomycetota</taxon>
        <taxon>Actinomycetes</taxon>
        <taxon>Micrococcales</taxon>
        <taxon>Micrococcaceae</taxon>
        <taxon>Paeniglutamicibacter</taxon>
    </lineage>
</organism>
<dbReference type="GO" id="GO:0005524">
    <property type="term" value="F:ATP binding"/>
    <property type="evidence" value="ECO:0007669"/>
    <property type="project" value="UniProtKB-KW"/>
</dbReference>
<evidence type="ECO:0000259" key="9">
    <source>
        <dbReference type="PROSITE" id="PS50893"/>
    </source>
</evidence>
<feature type="domain" description="ABC transporter" evidence="9">
    <location>
        <begin position="285"/>
        <end position="527"/>
    </location>
</feature>
<evidence type="ECO:0000313" key="10">
    <source>
        <dbReference type="EMBL" id="EMQ97432.1"/>
    </source>
</evidence>
<dbReference type="PANTHER" id="PTHR43790:SF3">
    <property type="entry name" value="D-ALLOSE IMPORT ATP-BINDING PROTEIN ALSA-RELATED"/>
    <property type="match status" value="1"/>
</dbReference>
<evidence type="ECO:0000313" key="11">
    <source>
        <dbReference type="Proteomes" id="UP000012015"/>
    </source>
</evidence>
<evidence type="ECO:0000256" key="5">
    <source>
        <dbReference type="ARBA" id="ARBA00022741"/>
    </source>
</evidence>
<dbReference type="CDD" id="cd03215">
    <property type="entry name" value="ABC_Carb_Monos_II"/>
    <property type="match status" value="1"/>
</dbReference>
<dbReference type="GO" id="GO:0016887">
    <property type="term" value="F:ATP hydrolysis activity"/>
    <property type="evidence" value="ECO:0007669"/>
    <property type="project" value="InterPro"/>
</dbReference>
<evidence type="ECO:0000256" key="4">
    <source>
        <dbReference type="ARBA" id="ARBA00022737"/>
    </source>
</evidence>
<proteinExistence type="predicted"/>
<dbReference type="PROSITE" id="PS50893">
    <property type="entry name" value="ABC_TRANSPORTER_2"/>
    <property type="match status" value="2"/>
</dbReference>
<keyword evidence="4" id="KW-0677">Repeat</keyword>
<sequence>MGETVTVQYESMAIRGHGPAAISVQGLSKQFGGTQALGGVDVDVAAGSIHALLGGNGSGKSTLIKCLAGVYPADTGTVSVHGRILQASEISPKVAAAANFRFVHQDLALFDSMSIAENFAFASGFPTTKLSSIRWQALRDKVATLLEDYGIAARPTDEVGALRPSEKTMVAIARALADQRGGEYTLILDEPTASLPEDETRELMSSLRRRADQGQTIVLVTHKFREVEEVADAITVFRDGIVAGAGNARDMHLGQVIEMMSGVQAEPPGMAPEPSAAVESFRAQPSGEHILEVRDMPVGPHSAVNLRVGWGEIVGLAGLAGSGRSRILRSIFGDVAAAGGNLVLKGKPYVPSSPRGAMARGIGMVPENRSRDAAFVDMTVRENSSISVLGSYWKKCFINKKAEQTATQALIDEHSIRTNGTESLVSALSGGNQQKVIMARWMQRSPDLLLLDEPTQGVDVMSRREIYASLEQLVSRGAGVLMASSDLDELVDVCDRILVLRNGSITGEFVPSLMDRSQLAAMVMSEDTDHRSKIKEGK</sequence>
<protein>
    <submittedName>
        <fullName evidence="10">ABC transporter</fullName>
    </submittedName>
</protein>
<comment type="caution">
    <text evidence="10">The sequence shown here is derived from an EMBL/GenBank/DDBJ whole genome shotgun (WGS) entry which is preliminary data.</text>
</comment>
<name>M7MM75_9MICC</name>
<accession>M7MM75</accession>